<evidence type="ECO:0000256" key="2">
    <source>
        <dbReference type="ARBA" id="ARBA00022487"/>
    </source>
</evidence>
<evidence type="ECO:0000256" key="5">
    <source>
        <dbReference type="RuleBase" id="RU361235"/>
    </source>
</evidence>
<dbReference type="InterPro" id="IPR002018">
    <property type="entry name" value="CarbesteraseB"/>
</dbReference>
<evidence type="ECO:0000259" key="6">
    <source>
        <dbReference type="Pfam" id="PF00135"/>
    </source>
</evidence>
<dbReference type="InterPro" id="IPR029058">
    <property type="entry name" value="AB_hydrolase_fold"/>
</dbReference>
<evidence type="ECO:0000313" key="7">
    <source>
        <dbReference type="EMBL" id="JAS14418.1"/>
    </source>
</evidence>
<dbReference type="PROSITE" id="PS00122">
    <property type="entry name" value="CARBOXYLESTERASE_B_1"/>
    <property type="match status" value="1"/>
</dbReference>
<reference evidence="7" key="1">
    <citation type="submission" date="2015-12" db="EMBL/GenBank/DDBJ databases">
        <title>De novo transcriptome assembly of four potential Pierce s Disease insect vectors from Arizona vineyards.</title>
        <authorList>
            <person name="Tassone E.E."/>
        </authorList>
    </citation>
    <scope>NUCLEOTIDE SEQUENCE</scope>
</reference>
<dbReference type="InterPro" id="IPR050309">
    <property type="entry name" value="Type-B_Carboxylest/Lipase"/>
</dbReference>
<dbReference type="EC" id="3.1.1.-" evidence="5"/>
<keyword evidence="2" id="KW-0719">Serine esterase</keyword>
<name>A0A1B6CM21_9HEMI</name>
<evidence type="ECO:0000256" key="1">
    <source>
        <dbReference type="ARBA" id="ARBA00005964"/>
    </source>
</evidence>
<comment type="similarity">
    <text evidence="1 5">Belongs to the type-B carboxylesterase/lipase family.</text>
</comment>
<evidence type="ECO:0000256" key="3">
    <source>
        <dbReference type="ARBA" id="ARBA00022801"/>
    </source>
</evidence>
<dbReference type="SUPFAM" id="SSF53474">
    <property type="entry name" value="alpha/beta-Hydrolases"/>
    <property type="match status" value="1"/>
</dbReference>
<evidence type="ECO:0000256" key="4">
    <source>
        <dbReference type="ARBA" id="ARBA00023180"/>
    </source>
</evidence>
<protein>
    <recommendedName>
        <fullName evidence="5">Carboxylic ester hydrolase</fullName>
        <ecNumber evidence="5">3.1.1.-</ecNumber>
    </recommendedName>
</protein>
<dbReference type="PROSITE" id="PS51257">
    <property type="entry name" value="PROKAR_LIPOPROTEIN"/>
    <property type="match status" value="1"/>
</dbReference>
<proteinExistence type="inferred from homology"/>
<organism evidence="7">
    <name type="scientific">Clastoptera arizonana</name>
    <name type="common">Arizona spittle bug</name>
    <dbReference type="NCBI Taxonomy" id="38151"/>
    <lineage>
        <taxon>Eukaryota</taxon>
        <taxon>Metazoa</taxon>
        <taxon>Ecdysozoa</taxon>
        <taxon>Arthropoda</taxon>
        <taxon>Hexapoda</taxon>
        <taxon>Insecta</taxon>
        <taxon>Pterygota</taxon>
        <taxon>Neoptera</taxon>
        <taxon>Paraneoptera</taxon>
        <taxon>Hemiptera</taxon>
        <taxon>Auchenorrhyncha</taxon>
        <taxon>Cercopoidea</taxon>
        <taxon>Clastopteridae</taxon>
        <taxon>Clastoptera</taxon>
    </lineage>
</organism>
<keyword evidence="3 5" id="KW-0378">Hydrolase</keyword>
<feature type="signal peptide" evidence="5">
    <location>
        <begin position="1"/>
        <end position="23"/>
    </location>
</feature>
<dbReference type="GO" id="GO:0052689">
    <property type="term" value="F:carboxylic ester hydrolase activity"/>
    <property type="evidence" value="ECO:0007669"/>
    <property type="project" value="UniProtKB-KW"/>
</dbReference>
<dbReference type="PROSITE" id="PS00941">
    <property type="entry name" value="CARBOXYLESTERASE_B_2"/>
    <property type="match status" value="1"/>
</dbReference>
<gene>
    <name evidence="7" type="ORF">g.21555</name>
</gene>
<dbReference type="InterPro" id="IPR019826">
    <property type="entry name" value="Carboxylesterase_B_AS"/>
</dbReference>
<feature type="domain" description="Carboxylesterase type B" evidence="6">
    <location>
        <begin position="27"/>
        <end position="561"/>
    </location>
</feature>
<dbReference type="EMBL" id="GEDC01022880">
    <property type="protein sequence ID" value="JAS14418.1"/>
    <property type="molecule type" value="Transcribed_RNA"/>
</dbReference>
<dbReference type="AlphaFoldDB" id="A0A1B6CM21"/>
<keyword evidence="5" id="KW-0732">Signal</keyword>
<dbReference type="Gene3D" id="3.40.50.1820">
    <property type="entry name" value="alpha/beta hydrolase"/>
    <property type="match status" value="1"/>
</dbReference>
<keyword evidence="4" id="KW-0325">Glycoprotein</keyword>
<accession>A0A1B6CM21</accession>
<sequence>MDPIRPTLVIGFVFLSCFTFCHGQTNAPTIQTTKGSVTGMQLLLNSSTSTAKYVNVYRGIPYAQPPVGALRFKPPVEPSAWVVTKALSTLEAPRCPQPSFTDYNEDCLYINVYTPGYATVPTTTGLPVMVWIHGGGFVYGSGKYSDYGPDFFLDNDDIIYVSFNYRLGALGFLSLGNDDAPGNVGLKDQVLALKWVKSEIAKFGGDPNKVTVFGESAGAISTSFHYISPLSQGLFSKAICESGVALIEQAVLEQGFVERATVLATRLGCVKNGTVVVSCMQNVNVDYILGNQSIPLSEEYTLSGATIAFPPTLEENTTTAFLPATPLTLLQDLANKTSNAPLIMGINRDEGTVMVTSNISVYSRLSSNIQYMIPSSIRNQKKANDLQSNIAEIKSKYFNNIMPNITNLDGYIKIYGDKMFGVPTSKFARDIVNFTNVYLYYFNYSGTYPKYFPTTLDGSTINLTTKIGHSDELSYLFYKDTINQTAKAETDQNKITLRKMVKLWTNFVKYGDPTYTDNTTTTLFGNTKWSPISKSSLKYLNITTTFGMSNEDFLENEVSFWNRILTINTASFGFKMTYSVVLLSVCLFFKLFL</sequence>
<dbReference type="Pfam" id="PF00135">
    <property type="entry name" value="COesterase"/>
    <property type="match status" value="1"/>
</dbReference>
<dbReference type="InterPro" id="IPR019819">
    <property type="entry name" value="Carboxylesterase_B_CS"/>
</dbReference>
<dbReference type="PANTHER" id="PTHR11559">
    <property type="entry name" value="CARBOXYLESTERASE"/>
    <property type="match status" value="1"/>
</dbReference>
<feature type="chain" id="PRO_5008447137" description="Carboxylic ester hydrolase" evidence="5">
    <location>
        <begin position="24"/>
        <end position="593"/>
    </location>
</feature>